<evidence type="ECO:0000256" key="1">
    <source>
        <dbReference type="SAM" id="MobiDB-lite"/>
    </source>
</evidence>
<organism evidence="3 4">
    <name type="scientific">Heterobasidion irregulare (strain TC 32-1)</name>
    <dbReference type="NCBI Taxonomy" id="747525"/>
    <lineage>
        <taxon>Eukaryota</taxon>
        <taxon>Fungi</taxon>
        <taxon>Dikarya</taxon>
        <taxon>Basidiomycota</taxon>
        <taxon>Agaricomycotina</taxon>
        <taxon>Agaricomycetes</taxon>
        <taxon>Russulales</taxon>
        <taxon>Bondarzewiaceae</taxon>
        <taxon>Heterobasidion</taxon>
        <taxon>Heterobasidion annosum species complex</taxon>
    </lineage>
</organism>
<dbReference type="STRING" id="747525.W4K1T4"/>
<evidence type="ECO:0000259" key="2">
    <source>
        <dbReference type="SMART" id="SM00225"/>
    </source>
</evidence>
<evidence type="ECO:0000313" key="4">
    <source>
        <dbReference type="Proteomes" id="UP000030671"/>
    </source>
</evidence>
<dbReference type="eggNOG" id="ENOG502SPAA">
    <property type="taxonomic scope" value="Eukaryota"/>
</dbReference>
<gene>
    <name evidence="3" type="ORF">HETIRDRAFT_410399</name>
</gene>
<keyword evidence="4" id="KW-1185">Reference proteome</keyword>
<dbReference type="Gene3D" id="3.30.710.10">
    <property type="entry name" value="Potassium Channel Kv1.1, Chain A"/>
    <property type="match status" value="1"/>
</dbReference>
<dbReference type="PROSITE" id="PS51257">
    <property type="entry name" value="PROKAR_LIPOPROTEIN"/>
    <property type="match status" value="1"/>
</dbReference>
<protein>
    <recommendedName>
        <fullName evidence="2">BTB domain-containing protein</fullName>
    </recommendedName>
</protein>
<proteinExistence type="predicted"/>
<feature type="domain" description="BTB" evidence="2">
    <location>
        <begin position="85"/>
        <end position="190"/>
    </location>
</feature>
<dbReference type="OrthoDB" id="2799068at2759"/>
<dbReference type="InterPro" id="IPR000210">
    <property type="entry name" value="BTB/POZ_dom"/>
</dbReference>
<dbReference type="InParanoid" id="W4K1T4"/>
<dbReference type="KEGG" id="hir:HETIRDRAFT_410399"/>
<dbReference type="HOGENOM" id="CLU_033082_3_2_1"/>
<dbReference type="EMBL" id="KI925460">
    <property type="protein sequence ID" value="ETW79694.1"/>
    <property type="molecule type" value="Genomic_DNA"/>
</dbReference>
<dbReference type="RefSeq" id="XP_009548257.1">
    <property type="nucleotide sequence ID" value="XM_009549962.1"/>
</dbReference>
<accession>W4K1T4</accession>
<sequence>MSHPLKRLRTLSLEFRDPTAAITTTSLTMSCPVPSASTFTPPSHDRPHRAKRRQLREPGAMQPAEDPRFAAYVRPSYKPYWFDDGDIVLLVGNHLFKLKRKTLACSPIFTDMFEFAEPQGEDQLDGCPVVHLQDSPEDWTAVLKWIDDPKGFWNQRDIAFATVAGALRIAAKYDIKDLSDTAVKHIYRVWPPTLRKMGGQAFIQDRLAGLTLARECSLPEIVPAIEYTFCVDALRALPDGAASAPALAPLSESDRTHIASLAQKLLAFHDQTARLAAADLCGDACGACTPALQAYWARMLRFPDGARATLARRLNRMLGEVPEGVCPGCCALHYDLVYERLTALEHLFTHPSA</sequence>
<feature type="region of interest" description="Disordered" evidence="1">
    <location>
        <begin position="33"/>
        <end position="61"/>
    </location>
</feature>
<evidence type="ECO:0000313" key="3">
    <source>
        <dbReference type="EMBL" id="ETW79694.1"/>
    </source>
</evidence>
<dbReference type="SUPFAM" id="SSF54695">
    <property type="entry name" value="POZ domain"/>
    <property type="match status" value="1"/>
</dbReference>
<name>W4K1T4_HETIT</name>
<dbReference type="GeneID" id="20672862"/>
<dbReference type="Proteomes" id="UP000030671">
    <property type="component" value="Unassembled WGS sequence"/>
</dbReference>
<reference evidence="3 4" key="1">
    <citation type="journal article" date="2012" name="New Phytol.">
        <title>Insight into trade-off between wood decay and parasitism from the genome of a fungal forest pathogen.</title>
        <authorList>
            <person name="Olson A."/>
            <person name="Aerts A."/>
            <person name="Asiegbu F."/>
            <person name="Belbahri L."/>
            <person name="Bouzid O."/>
            <person name="Broberg A."/>
            <person name="Canback B."/>
            <person name="Coutinho P.M."/>
            <person name="Cullen D."/>
            <person name="Dalman K."/>
            <person name="Deflorio G."/>
            <person name="van Diepen L.T."/>
            <person name="Dunand C."/>
            <person name="Duplessis S."/>
            <person name="Durling M."/>
            <person name="Gonthier P."/>
            <person name="Grimwood J."/>
            <person name="Fossdal C.G."/>
            <person name="Hansson D."/>
            <person name="Henrissat B."/>
            <person name="Hietala A."/>
            <person name="Himmelstrand K."/>
            <person name="Hoffmeister D."/>
            <person name="Hogberg N."/>
            <person name="James T.Y."/>
            <person name="Karlsson M."/>
            <person name="Kohler A."/>
            <person name="Kues U."/>
            <person name="Lee Y.H."/>
            <person name="Lin Y.C."/>
            <person name="Lind M."/>
            <person name="Lindquist E."/>
            <person name="Lombard V."/>
            <person name="Lucas S."/>
            <person name="Lunden K."/>
            <person name="Morin E."/>
            <person name="Murat C."/>
            <person name="Park J."/>
            <person name="Raffaello T."/>
            <person name="Rouze P."/>
            <person name="Salamov A."/>
            <person name="Schmutz J."/>
            <person name="Solheim H."/>
            <person name="Stahlberg J."/>
            <person name="Velez H."/>
            <person name="de Vries R.P."/>
            <person name="Wiebenga A."/>
            <person name="Woodward S."/>
            <person name="Yakovlev I."/>
            <person name="Garbelotto M."/>
            <person name="Martin F."/>
            <person name="Grigoriev I.V."/>
            <person name="Stenlid J."/>
        </authorList>
    </citation>
    <scope>NUCLEOTIDE SEQUENCE [LARGE SCALE GENOMIC DNA]</scope>
    <source>
        <strain evidence="3 4">TC 32-1</strain>
    </source>
</reference>
<dbReference type="SMART" id="SM00225">
    <property type="entry name" value="BTB"/>
    <property type="match status" value="1"/>
</dbReference>
<dbReference type="InterPro" id="IPR011333">
    <property type="entry name" value="SKP1/BTB/POZ_sf"/>
</dbReference>
<dbReference type="AlphaFoldDB" id="W4K1T4"/>